<evidence type="ECO:0000313" key="1">
    <source>
        <dbReference type="EMBL" id="ACD95129.1"/>
    </source>
</evidence>
<dbReference type="HOGENOM" id="CLU_1159761_0_0_7"/>
<evidence type="ECO:0000313" key="2">
    <source>
        <dbReference type="Proteomes" id="UP000002420"/>
    </source>
</evidence>
<sequence>MKLPLTHKAYLFTHTLPVLKVQSAYFSIDAVKRTLTADGIELADNSLRKYMSEAMATGIVVDAGRGWYSRHSRPVSLDPKPVANVIRDVKKVFPLLDFCCWSTVQFNPFALHLIAQPTTFLYAESDTLNSVADALRGIGWNAWANPVKNVVDQLLQPSEKTIVLRPTKTDQPNAKEHIAAIEKALVDLVIEANKLKLMDSAEVQRIIDTALGSGLLQLTVLFGYAEDLKKKIDSKEIIH</sequence>
<dbReference type="EMBL" id="CP001089">
    <property type="protein sequence ID" value="ACD95129.1"/>
    <property type="molecule type" value="Genomic_DNA"/>
</dbReference>
<dbReference type="RefSeq" id="WP_012469473.1">
    <property type="nucleotide sequence ID" value="NC_010814.1"/>
</dbReference>
<name>B3E892_TRIL1</name>
<reference evidence="1 2" key="1">
    <citation type="submission" date="2008-05" db="EMBL/GenBank/DDBJ databases">
        <title>Complete sequence of chromosome of Geobacter lovleyi SZ.</title>
        <authorList>
            <consortium name="US DOE Joint Genome Institute"/>
            <person name="Lucas S."/>
            <person name="Copeland A."/>
            <person name="Lapidus A."/>
            <person name="Glavina del Rio T."/>
            <person name="Dalin E."/>
            <person name="Tice H."/>
            <person name="Bruce D."/>
            <person name="Goodwin L."/>
            <person name="Pitluck S."/>
            <person name="Chertkov O."/>
            <person name="Meincke L."/>
            <person name="Brettin T."/>
            <person name="Detter J.C."/>
            <person name="Han C."/>
            <person name="Tapia R."/>
            <person name="Kuske C.R."/>
            <person name="Schmutz J."/>
            <person name="Larimer F."/>
            <person name="Land M."/>
            <person name="Hauser L."/>
            <person name="Kyrpides N."/>
            <person name="Mikhailova N."/>
            <person name="Sung Y."/>
            <person name="Fletcher K.E."/>
            <person name="Ritalahti K.M."/>
            <person name="Loeffler F.E."/>
            <person name="Richardson P."/>
        </authorList>
    </citation>
    <scope>NUCLEOTIDE SEQUENCE [LARGE SCALE GENOMIC DNA]</scope>
    <source>
        <strain evidence="2">ATCC BAA-1151 / DSM 17278 / SZ</strain>
    </source>
</reference>
<protein>
    <submittedName>
        <fullName evidence="1">Uncharacterized protein</fullName>
    </submittedName>
</protein>
<dbReference type="OrthoDB" id="9761012at2"/>
<accession>B3E892</accession>
<dbReference type="AlphaFoldDB" id="B3E892"/>
<keyword evidence="2" id="KW-1185">Reference proteome</keyword>
<dbReference type="KEGG" id="glo:Glov_1408"/>
<gene>
    <name evidence="1" type="ordered locus">Glov_1408</name>
</gene>
<organism evidence="1 2">
    <name type="scientific">Trichlorobacter lovleyi (strain ATCC BAA-1151 / DSM 17278 / SZ)</name>
    <name type="common">Geobacter lovleyi</name>
    <dbReference type="NCBI Taxonomy" id="398767"/>
    <lineage>
        <taxon>Bacteria</taxon>
        <taxon>Pseudomonadati</taxon>
        <taxon>Thermodesulfobacteriota</taxon>
        <taxon>Desulfuromonadia</taxon>
        <taxon>Geobacterales</taxon>
        <taxon>Geobacteraceae</taxon>
        <taxon>Trichlorobacter</taxon>
    </lineage>
</organism>
<dbReference type="InterPro" id="IPR046484">
    <property type="entry name" value="DUF6577"/>
</dbReference>
<dbReference type="Proteomes" id="UP000002420">
    <property type="component" value="Chromosome"/>
</dbReference>
<dbReference type="STRING" id="398767.Glov_1408"/>
<proteinExistence type="predicted"/>
<dbReference type="Pfam" id="PF20217">
    <property type="entry name" value="DUF6577"/>
    <property type="match status" value="1"/>
</dbReference>